<name>A0A931MKV1_9SPHN</name>
<sequence>MTFPIAAAPRDGSFILAWIEGNQPGSATPFTRELVRWDETAQCWLPEGKQVADIDDRRWQPTHWAHHHPDSVIAPSASDIAAALGETAAPAAPARSRPPVETLADKLGLGAGTHAA</sequence>
<dbReference type="EMBL" id="JADZGI010000001">
    <property type="protein sequence ID" value="MBH0112376.1"/>
    <property type="molecule type" value="Genomic_DNA"/>
</dbReference>
<gene>
    <name evidence="1" type="ORF">I5E68_05330</name>
</gene>
<comment type="caution">
    <text evidence="1">The sequence shown here is derived from an EMBL/GenBank/DDBJ whole genome shotgun (WGS) entry which is preliminary data.</text>
</comment>
<dbReference type="AlphaFoldDB" id="A0A931MKV1"/>
<accession>A0A931MKV1</accession>
<dbReference type="Proteomes" id="UP000617634">
    <property type="component" value="Unassembled WGS sequence"/>
</dbReference>
<dbReference type="RefSeq" id="WP_197161641.1">
    <property type="nucleotide sequence ID" value="NZ_JADZGI010000001.1"/>
</dbReference>
<protein>
    <submittedName>
        <fullName evidence="1">Uncharacterized protein</fullName>
    </submittedName>
</protein>
<organism evidence="1 2">
    <name type="scientific">Novosphingobium aureum</name>
    <dbReference type="NCBI Taxonomy" id="2792964"/>
    <lineage>
        <taxon>Bacteria</taxon>
        <taxon>Pseudomonadati</taxon>
        <taxon>Pseudomonadota</taxon>
        <taxon>Alphaproteobacteria</taxon>
        <taxon>Sphingomonadales</taxon>
        <taxon>Sphingomonadaceae</taxon>
        <taxon>Novosphingobium</taxon>
    </lineage>
</organism>
<reference evidence="1" key="1">
    <citation type="submission" date="2020-11" db="EMBL/GenBank/DDBJ databases">
        <title>Novosphingobium aureum sp. nov., a marine bacterium isolated from sediment of a salt flat.</title>
        <authorList>
            <person name="Yoo Y."/>
            <person name="Kim J.-J."/>
        </authorList>
    </citation>
    <scope>NUCLEOTIDE SEQUENCE</scope>
    <source>
        <strain evidence="1">YJ-S2-02</strain>
    </source>
</reference>
<keyword evidence="2" id="KW-1185">Reference proteome</keyword>
<evidence type="ECO:0000313" key="1">
    <source>
        <dbReference type="EMBL" id="MBH0112376.1"/>
    </source>
</evidence>
<evidence type="ECO:0000313" key="2">
    <source>
        <dbReference type="Proteomes" id="UP000617634"/>
    </source>
</evidence>
<proteinExistence type="predicted"/>